<accession>A0ABY7TDV7</accession>
<protein>
    <recommendedName>
        <fullName evidence="4">DUF502 domain-containing protein</fullName>
    </recommendedName>
</protein>
<evidence type="ECO:0000313" key="2">
    <source>
        <dbReference type="EMBL" id="WCT14690.1"/>
    </source>
</evidence>
<keyword evidence="1" id="KW-0472">Membrane</keyword>
<reference evidence="2 3" key="1">
    <citation type="submission" date="2023-02" db="EMBL/GenBank/DDBJ databases">
        <title>Genome sequence of Mucilaginibacter jinjuensis strain KACC 16571.</title>
        <authorList>
            <person name="Kim S."/>
            <person name="Heo J."/>
            <person name="Kwon S.-W."/>
        </authorList>
    </citation>
    <scope>NUCLEOTIDE SEQUENCE [LARGE SCALE GENOMIC DNA]</scope>
    <source>
        <strain evidence="2 3">KACC 16571</strain>
    </source>
</reference>
<dbReference type="Proteomes" id="UP001216139">
    <property type="component" value="Chromosome"/>
</dbReference>
<feature type="transmembrane region" description="Helical" evidence="1">
    <location>
        <begin position="53"/>
        <end position="73"/>
    </location>
</feature>
<sequence length="197" mass="21748">MLNAFKKALGRGLALAIPLAIVLYVFAKIVGVFTKIIAPVAHKIGVAHVLGELTLTIFAIILIILIILFLGLLMRIAVVATIREQVEDIILKFVPSLNQLKLLAADTLDLEDAETTWRPVLLYVKEKGKYSPAFVVEEDDDRVTLFVLFETAMQKGEVAVYDKDRITLTPLSFTQLHAANRAAGKGFLALIKAHQEK</sequence>
<keyword evidence="1" id="KW-0812">Transmembrane</keyword>
<feature type="transmembrane region" description="Helical" evidence="1">
    <location>
        <begin position="12"/>
        <end position="33"/>
    </location>
</feature>
<evidence type="ECO:0000313" key="3">
    <source>
        <dbReference type="Proteomes" id="UP001216139"/>
    </source>
</evidence>
<keyword evidence="3" id="KW-1185">Reference proteome</keyword>
<proteinExistence type="predicted"/>
<gene>
    <name evidence="2" type="ORF">PQO05_12165</name>
</gene>
<dbReference type="RefSeq" id="WP_273633186.1">
    <property type="nucleotide sequence ID" value="NZ_CP117167.1"/>
</dbReference>
<name>A0ABY7TDV7_9SPHI</name>
<keyword evidence="1" id="KW-1133">Transmembrane helix</keyword>
<evidence type="ECO:0008006" key="4">
    <source>
        <dbReference type="Google" id="ProtNLM"/>
    </source>
</evidence>
<dbReference type="EMBL" id="CP117167">
    <property type="protein sequence ID" value="WCT14690.1"/>
    <property type="molecule type" value="Genomic_DNA"/>
</dbReference>
<organism evidence="2 3">
    <name type="scientific">Mucilaginibacter jinjuensis</name>
    <dbReference type="NCBI Taxonomy" id="1176721"/>
    <lineage>
        <taxon>Bacteria</taxon>
        <taxon>Pseudomonadati</taxon>
        <taxon>Bacteroidota</taxon>
        <taxon>Sphingobacteriia</taxon>
        <taxon>Sphingobacteriales</taxon>
        <taxon>Sphingobacteriaceae</taxon>
        <taxon>Mucilaginibacter</taxon>
    </lineage>
</organism>
<evidence type="ECO:0000256" key="1">
    <source>
        <dbReference type="SAM" id="Phobius"/>
    </source>
</evidence>